<dbReference type="AlphaFoldDB" id="A0A9P4W4N6"/>
<dbReference type="InterPro" id="IPR046670">
    <property type="entry name" value="DUF6540"/>
</dbReference>
<reference evidence="1" key="1">
    <citation type="submission" date="2019-04" db="EMBL/GenBank/DDBJ databases">
        <title>Sequencing of skin fungus with MAO and IRED activity.</title>
        <authorList>
            <person name="Marsaioli A.J."/>
            <person name="Bonatto J.M.C."/>
            <person name="Reis Junior O."/>
        </authorList>
    </citation>
    <scope>NUCLEOTIDE SEQUENCE</scope>
    <source>
        <strain evidence="1">30M1</strain>
    </source>
</reference>
<name>A0A9P4W4N6_CURKU</name>
<proteinExistence type="predicted"/>
<organism evidence="1 2">
    <name type="scientific">Curvularia kusanoi</name>
    <name type="common">Cochliobolus kusanoi</name>
    <dbReference type="NCBI Taxonomy" id="90978"/>
    <lineage>
        <taxon>Eukaryota</taxon>
        <taxon>Fungi</taxon>
        <taxon>Dikarya</taxon>
        <taxon>Ascomycota</taxon>
        <taxon>Pezizomycotina</taxon>
        <taxon>Dothideomycetes</taxon>
        <taxon>Pleosporomycetidae</taxon>
        <taxon>Pleosporales</taxon>
        <taxon>Pleosporineae</taxon>
        <taxon>Pleosporaceae</taxon>
        <taxon>Curvularia</taxon>
    </lineage>
</organism>
<keyword evidence="2" id="KW-1185">Reference proteome</keyword>
<evidence type="ECO:0000313" key="1">
    <source>
        <dbReference type="EMBL" id="KAF2998850.1"/>
    </source>
</evidence>
<accession>A0A9P4W4N6</accession>
<protein>
    <submittedName>
        <fullName evidence="1">Uncharacterized protein</fullName>
    </submittedName>
</protein>
<dbReference type="Proteomes" id="UP000801428">
    <property type="component" value="Unassembled WGS sequence"/>
</dbReference>
<dbReference type="OrthoDB" id="2999773at2759"/>
<gene>
    <name evidence="1" type="ORF">E8E13_003352</name>
</gene>
<dbReference type="Pfam" id="PF20174">
    <property type="entry name" value="DUF6540"/>
    <property type="match status" value="1"/>
</dbReference>
<evidence type="ECO:0000313" key="2">
    <source>
        <dbReference type="Proteomes" id="UP000801428"/>
    </source>
</evidence>
<sequence length="131" mass="14596">MFIPEAGSSVKGKVIQVIGSPFTGFGLELKRNYNVKNTGRGHELIPLATINDEHITDVIGEDPEKETRDITAHDVLEKEAKRIDAPVASRTPLDPSAENCQTWLWMYVEHLVKKELIDEAALDVLKNAKAF</sequence>
<dbReference type="EMBL" id="SWKU01000018">
    <property type="protein sequence ID" value="KAF2998850.1"/>
    <property type="molecule type" value="Genomic_DNA"/>
</dbReference>
<comment type="caution">
    <text evidence="1">The sequence shown here is derived from an EMBL/GenBank/DDBJ whole genome shotgun (WGS) entry which is preliminary data.</text>
</comment>